<dbReference type="NCBIfam" id="TIGR00369">
    <property type="entry name" value="unchar_dom_1"/>
    <property type="match status" value="1"/>
</dbReference>
<protein>
    <submittedName>
        <fullName evidence="5">PaaI family thioesterase</fullName>
    </submittedName>
</protein>
<comment type="similarity">
    <text evidence="1">Belongs to the thioesterase PaaI family.</text>
</comment>
<sequence length="150" mass="15960">MPITIWSGSLPSAQPDPAGPRVRASGCQQMVGFRIDLSHADGHARCHLDIGAQHLNSQDVLHGGIIAMVMDVACGNAASAYFDRQEHPPVVTVSLNTNYLAAVDRGRVTGIGRVTGGGRKLAYVNGELLHEDGTLIATATGVFKRHRLVR</sequence>
<dbReference type="AlphaFoldDB" id="A0A850LMW8"/>
<evidence type="ECO:0000313" key="6">
    <source>
        <dbReference type="Proteomes" id="UP000565723"/>
    </source>
</evidence>
<comment type="caution">
    <text evidence="5">The sequence shown here is derived from an EMBL/GenBank/DDBJ whole genome shotgun (WGS) entry which is preliminary data.</text>
</comment>
<name>A0A850LMW8_9RHOB</name>
<evidence type="ECO:0000259" key="4">
    <source>
        <dbReference type="Pfam" id="PF03061"/>
    </source>
</evidence>
<gene>
    <name evidence="5" type="ORF">HW564_17850</name>
</gene>
<evidence type="ECO:0000256" key="2">
    <source>
        <dbReference type="ARBA" id="ARBA00022801"/>
    </source>
</evidence>
<evidence type="ECO:0000256" key="3">
    <source>
        <dbReference type="SAM" id="MobiDB-lite"/>
    </source>
</evidence>
<organism evidence="5 6">
    <name type="scientific">Ruegeria pomeroyi</name>
    <dbReference type="NCBI Taxonomy" id="89184"/>
    <lineage>
        <taxon>Bacteria</taxon>
        <taxon>Pseudomonadati</taxon>
        <taxon>Pseudomonadota</taxon>
        <taxon>Alphaproteobacteria</taxon>
        <taxon>Rhodobacterales</taxon>
        <taxon>Roseobacteraceae</taxon>
        <taxon>Ruegeria</taxon>
    </lineage>
</organism>
<dbReference type="InterPro" id="IPR029069">
    <property type="entry name" value="HotDog_dom_sf"/>
</dbReference>
<feature type="domain" description="Thioesterase" evidence="4">
    <location>
        <begin position="60"/>
        <end position="136"/>
    </location>
</feature>
<dbReference type="EMBL" id="JABXIY010000050">
    <property type="protein sequence ID" value="NVK98795.1"/>
    <property type="molecule type" value="Genomic_DNA"/>
</dbReference>
<dbReference type="GO" id="GO:0047617">
    <property type="term" value="F:fatty acyl-CoA hydrolase activity"/>
    <property type="evidence" value="ECO:0007669"/>
    <property type="project" value="InterPro"/>
</dbReference>
<feature type="region of interest" description="Disordered" evidence="3">
    <location>
        <begin position="1"/>
        <end position="22"/>
    </location>
</feature>
<dbReference type="InterPro" id="IPR003736">
    <property type="entry name" value="PAAI_dom"/>
</dbReference>
<dbReference type="PANTHER" id="PTHR21660">
    <property type="entry name" value="THIOESTERASE SUPERFAMILY MEMBER-RELATED"/>
    <property type="match status" value="1"/>
</dbReference>
<dbReference type="InterPro" id="IPR039298">
    <property type="entry name" value="ACOT13"/>
</dbReference>
<dbReference type="Gene3D" id="3.10.129.10">
    <property type="entry name" value="Hotdog Thioesterase"/>
    <property type="match status" value="1"/>
</dbReference>
<evidence type="ECO:0000313" key="5">
    <source>
        <dbReference type="EMBL" id="NVK98795.1"/>
    </source>
</evidence>
<keyword evidence="2" id="KW-0378">Hydrolase</keyword>
<dbReference type="PANTHER" id="PTHR21660:SF1">
    <property type="entry name" value="ACYL-COENZYME A THIOESTERASE 13"/>
    <property type="match status" value="1"/>
</dbReference>
<evidence type="ECO:0000256" key="1">
    <source>
        <dbReference type="ARBA" id="ARBA00008324"/>
    </source>
</evidence>
<proteinExistence type="inferred from homology"/>
<reference evidence="5 6" key="1">
    <citation type="journal article" date="2020" name="Proc. Natl. Acad. Sci. U.S.A.">
        <title>Ecological drivers of bacterial community assembly in synthetic phycospheres.</title>
        <authorList>
            <person name="Fu H."/>
            <person name="Uchimiya M."/>
            <person name="Gore J."/>
            <person name="Moran M.A."/>
        </authorList>
    </citation>
    <scope>NUCLEOTIDE SEQUENCE [LARGE SCALE GENOMIC DNA]</scope>
    <source>
        <strain evidence="5">HF-Din03</strain>
    </source>
</reference>
<dbReference type="CDD" id="cd03443">
    <property type="entry name" value="PaaI_thioesterase"/>
    <property type="match status" value="1"/>
</dbReference>
<dbReference type="InterPro" id="IPR006683">
    <property type="entry name" value="Thioestr_dom"/>
</dbReference>
<dbReference type="Proteomes" id="UP000565723">
    <property type="component" value="Unassembled WGS sequence"/>
</dbReference>
<accession>A0A850LMW8</accession>
<dbReference type="SUPFAM" id="SSF54637">
    <property type="entry name" value="Thioesterase/thiol ester dehydrase-isomerase"/>
    <property type="match status" value="1"/>
</dbReference>
<dbReference type="Pfam" id="PF03061">
    <property type="entry name" value="4HBT"/>
    <property type="match status" value="1"/>
</dbReference>
<feature type="compositionally biased region" description="Polar residues" evidence="3">
    <location>
        <begin position="1"/>
        <end position="12"/>
    </location>
</feature>